<keyword evidence="2" id="KW-0547">Nucleotide-binding</keyword>
<keyword evidence="2" id="KW-0479">Metal-binding</keyword>
<keyword evidence="5" id="KW-1185">Reference proteome</keyword>
<feature type="binding site" evidence="2">
    <location>
        <position position="11"/>
    </location>
    <ligand>
        <name>Mg(2+)</name>
        <dbReference type="ChEBI" id="CHEBI:18420"/>
    </ligand>
</feature>
<comment type="catalytic activity">
    <reaction evidence="2">
        <text>(7R,8S)-7,8-diammoniononanoate + CO2 + ATP = (4R,5S)-dethiobiotin + ADP + phosphate + 3 H(+)</text>
        <dbReference type="Rhea" id="RHEA:15805"/>
        <dbReference type="ChEBI" id="CHEBI:15378"/>
        <dbReference type="ChEBI" id="CHEBI:16526"/>
        <dbReference type="ChEBI" id="CHEBI:30616"/>
        <dbReference type="ChEBI" id="CHEBI:43474"/>
        <dbReference type="ChEBI" id="CHEBI:149469"/>
        <dbReference type="ChEBI" id="CHEBI:149473"/>
        <dbReference type="ChEBI" id="CHEBI:456216"/>
        <dbReference type="EC" id="6.3.3.3"/>
    </reaction>
</comment>
<comment type="subunit">
    <text evidence="2">Homodimer.</text>
</comment>
<feature type="binding site" evidence="2">
    <location>
        <position position="112"/>
    </location>
    <ligand>
        <name>Mg(2+)</name>
        <dbReference type="ChEBI" id="CHEBI:18420"/>
    </ligand>
</feature>
<reference evidence="4 5" key="1">
    <citation type="submission" date="2020-08" db="EMBL/GenBank/DDBJ databases">
        <title>Genomic Encyclopedia of Type Strains, Phase IV (KMG-IV): sequencing the most valuable type-strain genomes for metagenomic binning, comparative biology and taxonomic classification.</title>
        <authorList>
            <person name="Goeker M."/>
        </authorList>
    </citation>
    <scope>NUCLEOTIDE SEQUENCE [LARGE SCALE GENOMIC DNA]</scope>
    <source>
        <strain evidence="4 5">DSM 103725</strain>
    </source>
</reference>
<dbReference type="EMBL" id="JACHGY010000001">
    <property type="protein sequence ID" value="MBB6430636.1"/>
    <property type="molecule type" value="Genomic_DNA"/>
</dbReference>
<keyword evidence="1 2" id="KW-0093">Biotin biosynthesis</keyword>
<name>A0A7X0LLH2_9BACT</name>
<dbReference type="Proteomes" id="UP000541810">
    <property type="component" value="Unassembled WGS sequence"/>
</dbReference>
<dbReference type="InterPro" id="IPR004472">
    <property type="entry name" value="DTB_synth_BioD"/>
</dbReference>
<dbReference type="PANTHER" id="PTHR43210">
    <property type="entry name" value="DETHIOBIOTIN SYNTHETASE"/>
    <property type="match status" value="1"/>
</dbReference>
<feature type="region of interest" description="Disordered" evidence="3">
    <location>
        <begin position="246"/>
        <end position="271"/>
    </location>
</feature>
<keyword evidence="2 4" id="KW-0436">Ligase</keyword>
<keyword evidence="2" id="KW-0067">ATP-binding</keyword>
<evidence type="ECO:0000256" key="1">
    <source>
        <dbReference type="ARBA" id="ARBA00022756"/>
    </source>
</evidence>
<evidence type="ECO:0000313" key="4">
    <source>
        <dbReference type="EMBL" id="MBB6430636.1"/>
    </source>
</evidence>
<dbReference type="PANTHER" id="PTHR43210:SF5">
    <property type="entry name" value="DETHIOBIOTIN SYNTHETASE"/>
    <property type="match status" value="1"/>
</dbReference>
<organism evidence="4 5">
    <name type="scientific">Algisphaera agarilytica</name>
    <dbReference type="NCBI Taxonomy" id="1385975"/>
    <lineage>
        <taxon>Bacteria</taxon>
        <taxon>Pseudomonadati</taxon>
        <taxon>Planctomycetota</taxon>
        <taxon>Phycisphaerae</taxon>
        <taxon>Phycisphaerales</taxon>
        <taxon>Phycisphaeraceae</taxon>
        <taxon>Algisphaera</taxon>
    </lineage>
</organism>
<dbReference type="GO" id="GO:0005829">
    <property type="term" value="C:cytosol"/>
    <property type="evidence" value="ECO:0007669"/>
    <property type="project" value="TreeGrafter"/>
</dbReference>
<keyword evidence="2" id="KW-0963">Cytoplasm</keyword>
<dbReference type="GO" id="GO:0009102">
    <property type="term" value="P:biotin biosynthetic process"/>
    <property type="evidence" value="ECO:0007669"/>
    <property type="project" value="UniProtKB-UniRule"/>
</dbReference>
<evidence type="ECO:0000256" key="2">
    <source>
        <dbReference type="HAMAP-Rule" id="MF_00336"/>
    </source>
</evidence>
<accession>A0A7X0LLH2</accession>
<evidence type="ECO:0000256" key="3">
    <source>
        <dbReference type="SAM" id="MobiDB-lite"/>
    </source>
</evidence>
<evidence type="ECO:0000313" key="5">
    <source>
        <dbReference type="Proteomes" id="UP000541810"/>
    </source>
</evidence>
<dbReference type="Gene3D" id="3.40.50.300">
    <property type="entry name" value="P-loop containing nucleotide triphosphate hydrolases"/>
    <property type="match status" value="1"/>
</dbReference>
<dbReference type="EC" id="6.3.3.3" evidence="2"/>
<dbReference type="Pfam" id="PF13500">
    <property type="entry name" value="AAA_26"/>
    <property type="match status" value="1"/>
</dbReference>
<comment type="function">
    <text evidence="2">Catalyzes a mechanistically unusual reaction, the ATP-dependent insertion of CO2 between the N7 and N8 nitrogen atoms of 7,8-diaminopelargonic acid (DAPA, also called 7,8-diammoniononanoate) to form a ureido ring.</text>
</comment>
<comment type="subcellular location">
    <subcellularLocation>
        <location evidence="2">Cytoplasm</location>
    </subcellularLocation>
</comment>
<dbReference type="CDD" id="cd03109">
    <property type="entry name" value="DTBS"/>
    <property type="match status" value="1"/>
</dbReference>
<feature type="binding site" evidence="2">
    <location>
        <position position="51"/>
    </location>
    <ligand>
        <name>ATP</name>
        <dbReference type="ChEBI" id="CHEBI:30616"/>
    </ligand>
</feature>
<feature type="binding site" evidence="2">
    <location>
        <position position="51"/>
    </location>
    <ligand>
        <name>Mg(2+)</name>
        <dbReference type="ChEBI" id="CHEBI:18420"/>
    </ligand>
</feature>
<comment type="similarity">
    <text evidence="2">Belongs to the dethiobiotin synthetase family.</text>
</comment>
<dbReference type="GO" id="GO:0005524">
    <property type="term" value="F:ATP binding"/>
    <property type="evidence" value="ECO:0007669"/>
    <property type="project" value="UniProtKB-UniRule"/>
</dbReference>
<dbReference type="HAMAP" id="MF_00336">
    <property type="entry name" value="BioD"/>
    <property type="match status" value="1"/>
</dbReference>
<dbReference type="NCBIfam" id="TIGR00347">
    <property type="entry name" value="bioD"/>
    <property type="match status" value="1"/>
</dbReference>
<protein>
    <recommendedName>
        <fullName evidence="2">ATP-dependent dethiobiotin synthetase BioD</fullName>
        <ecNumber evidence="2">6.3.3.3</ecNumber>
    </recommendedName>
    <alternativeName>
        <fullName evidence="2">DTB synthetase</fullName>
        <shortName evidence="2">DTBS</shortName>
    </alternativeName>
    <alternativeName>
        <fullName evidence="2">Dethiobiotin synthase</fullName>
    </alternativeName>
</protein>
<comment type="cofactor">
    <cofactor evidence="2">
        <name>Mg(2+)</name>
        <dbReference type="ChEBI" id="CHEBI:18420"/>
    </cofactor>
</comment>
<dbReference type="SUPFAM" id="SSF52540">
    <property type="entry name" value="P-loop containing nucleoside triphosphate hydrolases"/>
    <property type="match status" value="1"/>
</dbReference>
<keyword evidence="2" id="KW-0460">Magnesium</keyword>
<comment type="caution">
    <text evidence="4">The sequence shown here is derived from an EMBL/GenBank/DDBJ whole genome shotgun (WGS) entry which is preliminary data.</text>
</comment>
<feature type="binding site" evidence="2">
    <location>
        <begin position="7"/>
        <end position="12"/>
    </location>
    <ligand>
        <name>ATP</name>
        <dbReference type="ChEBI" id="CHEBI:30616"/>
    </ligand>
</feature>
<comment type="pathway">
    <text evidence="2">Cofactor biosynthesis; biotin biosynthesis; biotin from 7,8-diaminononanoate: step 1/2.</text>
</comment>
<dbReference type="GO" id="GO:0000287">
    <property type="term" value="F:magnesium ion binding"/>
    <property type="evidence" value="ECO:0007669"/>
    <property type="project" value="UniProtKB-UniRule"/>
</dbReference>
<feature type="active site" evidence="2">
    <location>
        <position position="34"/>
    </location>
</feature>
<dbReference type="InterPro" id="IPR027417">
    <property type="entry name" value="P-loop_NTPase"/>
</dbReference>
<dbReference type="UniPathway" id="UPA00078">
    <property type="reaction ID" value="UER00161"/>
</dbReference>
<feature type="binding site" evidence="2">
    <location>
        <begin position="112"/>
        <end position="115"/>
    </location>
    <ligand>
        <name>ATP</name>
        <dbReference type="ChEBI" id="CHEBI:30616"/>
    </ligand>
</feature>
<proteinExistence type="inferred from homology"/>
<comment type="caution">
    <text evidence="2">Lacks conserved residue(s) required for the propagation of feature annotation.</text>
</comment>
<feature type="binding site" evidence="2">
    <location>
        <position position="38"/>
    </location>
    <ligand>
        <name>substrate</name>
    </ligand>
</feature>
<dbReference type="AlphaFoldDB" id="A0A7X0LLH2"/>
<gene>
    <name evidence="2" type="primary">bioD</name>
    <name evidence="4" type="ORF">HNQ40_002442</name>
</gene>
<dbReference type="GO" id="GO:0004141">
    <property type="term" value="F:dethiobiotin synthase activity"/>
    <property type="evidence" value="ECO:0007669"/>
    <property type="project" value="UniProtKB-UniRule"/>
</dbReference>
<sequence length="271" mass="29151">MTGTDTEVGKTVVTCAIAAVLREQHRRIKLGVLKPLASGCRRDREGLVNEDAEALAHFADCRLPLDVINPIRFRTPVAPAAAAELEQQEVDWSALSRSLTRLDEASEAVIVEGVGGLMVPLDPRNPRYMVGQLAMDIGYPVIVVCRPNLGTLNHTVMTVELLRQAGCRVSGLVINGLDRDPVVASADPSIETNRDWLERLTGVKVLATLPKGRGVNPARGKLDPSVVMAAAQVNWMDLMRVPEASATNAFSGSSERRAGVGFGRRSRDGAV</sequence>